<proteinExistence type="predicted"/>
<dbReference type="GO" id="GO:0006298">
    <property type="term" value="P:mismatch repair"/>
    <property type="evidence" value="ECO:0007669"/>
    <property type="project" value="InterPro"/>
</dbReference>
<evidence type="ECO:0000313" key="3">
    <source>
        <dbReference type="Proteomes" id="UP000612746"/>
    </source>
</evidence>
<accession>A0A8H7QDF1</accession>
<dbReference type="SMART" id="SM00853">
    <property type="entry name" value="MutL_C"/>
    <property type="match status" value="1"/>
</dbReference>
<name>A0A8H7QDF1_9FUNG</name>
<evidence type="ECO:0000313" key="2">
    <source>
        <dbReference type="EMBL" id="KAG2189406.1"/>
    </source>
</evidence>
<feature type="non-terminal residue" evidence="2">
    <location>
        <position position="1"/>
    </location>
</feature>
<evidence type="ECO:0000259" key="1">
    <source>
        <dbReference type="SMART" id="SM00853"/>
    </source>
</evidence>
<dbReference type="GO" id="GO:0140664">
    <property type="term" value="F:ATP-dependent DNA damage sensor activity"/>
    <property type="evidence" value="ECO:0007669"/>
    <property type="project" value="InterPro"/>
</dbReference>
<dbReference type="EMBL" id="JAEPRA010000001">
    <property type="protein sequence ID" value="KAG2189406.1"/>
    <property type="molecule type" value="Genomic_DNA"/>
</dbReference>
<dbReference type="GO" id="GO:0016887">
    <property type="term" value="F:ATP hydrolysis activity"/>
    <property type="evidence" value="ECO:0007669"/>
    <property type="project" value="InterPro"/>
</dbReference>
<dbReference type="InterPro" id="IPR037198">
    <property type="entry name" value="MutL_C_sf"/>
</dbReference>
<dbReference type="OrthoDB" id="10263226at2759"/>
<dbReference type="InterPro" id="IPR042121">
    <property type="entry name" value="MutL_C_regsub"/>
</dbReference>
<dbReference type="Gene3D" id="3.30.1370.100">
    <property type="entry name" value="MutL, C-terminal domain, regulatory subdomain"/>
    <property type="match status" value="1"/>
</dbReference>
<dbReference type="Pfam" id="PF08676">
    <property type="entry name" value="MutL_C"/>
    <property type="match status" value="1"/>
</dbReference>
<dbReference type="GO" id="GO:0032389">
    <property type="term" value="C:MutLalpha complex"/>
    <property type="evidence" value="ECO:0007669"/>
    <property type="project" value="TreeGrafter"/>
</dbReference>
<dbReference type="InterPro" id="IPR038973">
    <property type="entry name" value="MutL/Mlh/Pms-like"/>
</dbReference>
<dbReference type="PANTHER" id="PTHR10073:SF52">
    <property type="entry name" value="MISMATCH REPAIR ENDONUCLEASE PMS2"/>
    <property type="match status" value="1"/>
</dbReference>
<dbReference type="AlphaFoldDB" id="A0A8H7QDF1"/>
<dbReference type="InterPro" id="IPR014790">
    <property type="entry name" value="MutL_C"/>
</dbReference>
<gene>
    <name evidence="2" type="ORF">INT44_004548</name>
</gene>
<dbReference type="InterPro" id="IPR042120">
    <property type="entry name" value="MutL_C_dimsub"/>
</dbReference>
<dbReference type="GO" id="GO:0005524">
    <property type="term" value="F:ATP binding"/>
    <property type="evidence" value="ECO:0007669"/>
    <property type="project" value="InterPro"/>
</dbReference>
<dbReference type="Proteomes" id="UP000612746">
    <property type="component" value="Unassembled WGS sequence"/>
</dbReference>
<feature type="domain" description="MutL C-terminal dimerisation" evidence="1">
    <location>
        <begin position="50"/>
        <end position="195"/>
    </location>
</feature>
<dbReference type="Gene3D" id="3.30.1540.20">
    <property type="entry name" value="MutL, C-terminal domain, dimerisation subdomain"/>
    <property type="match status" value="1"/>
</dbReference>
<reference evidence="2" key="1">
    <citation type="submission" date="2020-12" db="EMBL/GenBank/DDBJ databases">
        <title>Metabolic potential, ecology and presence of endohyphal bacteria is reflected in genomic diversity of Mucoromycotina.</title>
        <authorList>
            <person name="Muszewska A."/>
            <person name="Okrasinska A."/>
            <person name="Steczkiewicz K."/>
            <person name="Drgas O."/>
            <person name="Orlowska M."/>
            <person name="Perlinska-Lenart U."/>
            <person name="Aleksandrzak-Piekarczyk T."/>
            <person name="Szatraj K."/>
            <person name="Zielenkiewicz U."/>
            <person name="Pilsyk S."/>
            <person name="Malc E."/>
            <person name="Mieczkowski P."/>
            <person name="Kruszewska J.S."/>
            <person name="Biernat P."/>
            <person name="Pawlowska J."/>
        </authorList>
    </citation>
    <scope>NUCLEOTIDE SEQUENCE</scope>
    <source>
        <strain evidence="2">WA0000051536</strain>
    </source>
</reference>
<organism evidence="2 3">
    <name type="scientific">Umbelopsis vinacea</name>
    <dbReference type="NCBI Taxonomy" id="44442"/>
    <lineage>
        <taxon>Eukaryota</taxon>
        <taxon>Fungi</taxon>
        <taxon>Fungi incertae sedis</taxon>
        <taxon>Mucoromycota</taxon>
        <taxon>Mucoromycotina</taxon>
        <taxon>Umbelopsidomycetes</taxon>
        <taxon>Umbelopsidales</taxon>
        <taxon>Umbelopsidaceae</taxon>
        <taxon>Umbelopsis</taxon>
    </lineage>
</organism>
<dbReference type="FunFam" id="3.30.1370.100:FF:000001">
    <property type="entry name" value="Mismatch repair endonuclease pms1, putative"/>
    <property type="match status" value="1"/>
</dbReference>
<dbReference type="PANTHER" id="PTHR10073">
    <property type="entry name" value="DNA MISMATCH REPAIR PROTEIN MLH, PMS, MUTL"/>
    <property type="match status" value="1"/>
</dbReference>
<protein>
    <recommendedName>
        <fullName evidence="1">MutL C-terminal dimerisation domain-containing protein</fullName>
    </recommendedName>
</protein>
<keyword evidence="3" id="KW-1185">Reference proteome</keyword>
<comment type="caution">
    <text evidence="2">The sequence shown here is derived from an EMBL/GenBank/DDBJ whole genome shotgun (WGS) entry which is preliminary data.</text>
</comment>
<dbReference type="SUPFAM" id="SSF118116">
    <property type="entry name" value="DNA mismatch repair protein MutL"/>
    <property type="match status" value="1"/>
</dbReference>
<sequence>RTRQRHNGKKINRTATPLLNANIANTTDNGQATKVLDRVIQKSDFEKMQVIGQFNLGFIIATLNGADLFIIDQHASDEKFNFETLQQTTQIKGQKLIHPRTIELTASEEMVAMDNLDILKSNGFDIRIDEDAPPTQKIKIISQPVSKNTMFNTKDFEELVFLLSDRPGEMVRCSKTRAMFASRACRRSVMIGDSLGKGQMIKVKPKNYVTFRRERTY</sequence>